<dbReference type="InterPro" id="IPR017941">
    <property type="entry name" value="Rieske_2Fe-2S"/>
</dbReference>
<dbReference type="PhylomeDB" id="A4WIA0"/>
<keyword evidence="3" id="KW-0408">Iron</keyword>
<evidence type="ECO:0000313" key="7">
    <source>
        <dbReference type="Proteomes" id="UP000001567"/>
    </source>
</evidence>
<sequence length="92" mass="10133">MGKTAVGLLRDGGRVYAFDPFCPHSRWNLGASGKLVRSDGRLYIFCKGHGGLWCLDTGVGRVQGKEAPSLKLYKTWISGDTVYVELDSQRVL</sequence>
<dbReference type="GO" id="GO:0051537">
    <property type="term" value="F:2 iron, 2 sulfur cluster binding"/>
    <property type="evidence" value="ECO:0007669"/>
    <property type="project" value="UniProtKB-KW"/>
</dbReference>
<dbReference type="STRING" id="340102.Pars_0522"/>
<dbReference type="PROSITE" id="PS51296">
    <property type="entry name" value="RIESKE"/>
    <property type="match status" value="1"/>
</dbReference>
<feature type="domain" description="Rieske" evidence="5">
    <location>
        <begin position="1"/>
        <end position="84"/>
    </location>
</feature>
<dbReference type="GO" id="GO:0046872">
    <property type="term" value="F:metal ion binding"/>
    <property type="evidence" value="ECO:0007669"/>
    <property type="project" value="UniProtKB-KW"/>
</dbReference>
<organism evidence="6 7">
    <name type="scientific">Pyrobaculum arsenaticum (strain DSM 13514 / JCM 11321 / PZ6)</name>
    <dbReference type="NCBI Taxonomy" id="340102"/>
    <lineage>
        <taxon>Archaea</taxon>
        <taxon>Thermoproteota</taxon>
        <taxon>Thermoprotei</taxon>
        <taxon>Thermoproteales</taxon>
        <taxon>Thermoproteaceae</taxon>
        <taxon>Pyrobaculum</taxon>
    </lineage>
</organism>
<dbReference type="HOGENOM" id="CLU_055690_7_0_2"/>
<dbReference type="AlphaFoldDB" id="A4WIA0"/>
<keyword evidence="4" id="KW-0411">Iron-sulfur</keyword>
<dbReference type="Gene3D" id="2.102.10.10">
    <property type="entry name" value="Rieske [2Fe-2S] iron-sulphur domain"/>
    <property type="match status" value="1"/>
</dbReference>
<evidence type="ECO:0000256" key="3">
    <source>
        <dbReference type="ARBA" id="ARBA00023004"/>
    </source>
</evidence>
<dbReference type="KEGG" id="pas:Pars_0522"/>
<dbReference type="InterPro" id="IPR036922">
    <property type="entry name" value="Rieske_2Fe-2S_sf"/>
</dbReference>
<keyword evidence="1" id="KW-0001">2Fe-2S</keyword>
<dbReference type="Proteomes" id="UP000001567">
    <property type="component" value="Chromosome"/>
</dbReference>
<reference evidence="6 7" key="1">
    <citation type="submission" date="2007-04" db="EMBL/GenBank/DDBJ databases">
        <title>Complete sequence of Pyrobaculum arsenaticum DSM 13514.</title>
        <authorList>
            <consortium name="US DOE Joint Genome Institute"/>
            <person name="Copeland A."/>
            <person name="Lucas S."/>
            <person name="Lapidus A."/>
            <person name="Barry K."/>
            <person name="Glavina del Rio T."/>
            <person name="Dalin E."/>
            <person name="Tice H."/>
            <person name="Pitluck S."/>
            <person name="Chain P."/>
            <person name="Malfatti S."/>
            <person name="Shin M."/>
            <person name="Vergez L."/>
            <person name="Schmutz J."/>
            <person name="Larimer F."/>
            <person name="Land M."/>
            <person name="Hauser L."/>
            <person name="Kyrpides N."/>
            <person name="Mikhailova N."/>
            <person name="Cozen A.E."/>
            <person name="Fitz-Gibbon S.T."/>
            <person name="House C.H."/>
            <person name="Saltikov C."/>
            <person name="Lowe T.M."/>
            <person name="Richardson P."/>
        </authorList>
    </citation>
    <scope>NUCLEOTIDE SEQUENCE [LARGE SCALE GENOMIC DNA]</scope>
    <source>
        <strain evidence="7">ATCC 700994 / DSM 13514 / JCM 11321 / PZ6</strain>
    </source>
</reference>
<keyword evidence="2" id="KW-0479">Metal-binding</keyword>
<accession>A4WIA0</accession>
<proteinExistence type="predicted"/>
<evidence type="ECO:0000256" key="4">
    <source>
        <dbReference type="ARBA" id="ARBA00023014"/>
    </source>
</evidence>
<dbReference type="SUPFAM" id="SSF50022">
    <property type="entry name" value="ISP domain"/>
    <property type="match status" value="1"/>
</dbReference>
<dbReference type="Pfam" id="PF00355">
    <property type="entry name" value="Rieske"/>
    <property type="match status" value="1"/>
</dbReference>
<evidence type="ECO:0000259" key="5">
    <source>
        <dbReference type="PROSITE" id="PS51296"/>
    </source>
</evidence>
<gene>
    <name evidence="6" type="ordered locus">Pars_0522</name>
</gene>
<name>A4WIA0_PYRAR</name>
<dbReference type="EMBL" id="CP000660">
    <property type="protein sequence ID" value="ABP50117.1"/>
    <property type="molecule type" value="Genomic_DNA"/>
</dbReference>
<evidence type="ECO:0000256" key="1">
    <source>
        <dbReference type="ARBA" id="ARBA00022714"/>
    </source>
</evidence>
<protein>
    <recommendedName>
        <fullName evidence="5">Rieske domain-containing protein</fullName>
    </recommendedName>
</protein>
<evidence type="ECO:0000256" key="2">
    <source>
        <dbReference type="ARBA" id="ARBA00022723"/>
    </source>
</evidence>
<evidence type="ECO:0000313" key="6">
    <source>
        <dbReference type="EMBL" id="ABP50117.1"/>
    </source>
</evidence>